<dbReference type="EMBL" id="AMZH03009803">
    <property type="protein sequence ID" value="RRT56051.1"/>
    <property type="molecule type" value="Genomic_DNA"/>
</dbReference>
<proteinExistence type="predicted"/>
<dbReference type="Proteomes" id="UP000287651">
    <property type="component" value="Unassembled WGS sequence"/>
</dbReference>
<accession>A0A426YWJ1</accession>
<name>A0A426YWJ1_ENSVE</name>
<reference evidence="1 2" key="1">
    <citation type="journal article" date="2014" name="Agronomy (Basel)">
        <title>A Draft Genome Sequence for Ensete ventricosum, the Drought-Tolerant Tree Against Hunger.</title>
        <authorList>
            <person name="Harrison J."/>
            <person name="Moore K.A."/>
            <person name="Paszkiewicz K."/>
            <person name="Jones T."/>
            <person name="Grant M."/>
            <person name="Ambacheew D."/>
            <person name="Muzemil S."/>
            <person name="Studholme D.J."/>
        </authorList>
    </citation>
    <scope>NUCLEOTIDE SEQUENCE [LARGE SCALE GENOMIC DNA]</scope>
</reference>
<comment type="caution">
    <text evidence="1">The sequence shown here is derived from an EMBL/GenBank/DDBJ whole genome shotgun (WGS) entry which is preliminary data.</text>
</comment>
<gene>
    <name evidence="1" type="ORF">B296_00046269</name>
</gene>
<evidence type="ECO:0000313" key="1">
    <source>
        <dbReference type="EMBL" id="RRT56051.1"/>
    </source>
</evidence>
<evidence type="ECO:0000313" key="2">
    <source>
        <dbReference type="Proteomes" id="UP000287651"/>
    </source>
</evidence>
<dbReference type="AlphaFoldDB" id="A0A426YWJ1"/>
<organism evidence="1 2">
    <name type="scientific">Ensete ventricosum</name>
    <name type="common">Abyssinian banana</name>
    <name type="synonym">Musa ensete</name>
    <dbReference type="NCBI Taxonomy" id="4639"/>
    <lineage>
        <taxon>Eukaryota</taxon>
        <taxon>Viridiplantae</taxon>
        <taxon>Streptophyta</taxon>
        <taxon>Embryophyta</taxon>
        <taxon>Tracheophyta</taxon>
        <taxon>Spermatophyta</taxon>
        <taxon>Magnoliopsida</taxon>
        <taxon>Liliopsida</taxon>
        <taxon>Zingiberales</taxon>
        <taxon>Musaceae</taxon>
        <taxon>Ensete</taxon>
    </lineage>
</organism>
<protein>
    <submittedName>
        <fullName evidence="1">Uncharacterized protein</fullName>
    </submittedName>
</protein>
<sequence length="67" mass="7538">MYMDGSMEFVSKNRQVELINAVSIRLTRRVRVLPGAHDAVTSVPDEVGQASLRVTPGDRISRYCRCE</sequence>